<name>A0ACA9S4E5_9GLOM</name>
<gene>
    <name evidence="1" type="ORF">RPERSI_LOCUS26803</name>
</gene>
<organism evidence="1 2">
    <name type="scientific">Racocetra persica</name>
    <dbReference type="NCBI Taxonomy" id="160502"/>
    <lineage>
        <taxon>Eukaryota</taxon>
        <taxon>Fungi</taxon>
        <taxon>Fungi incertae sedis</taxon>
        <taxon>Mucoromycota</taxon>
        <taxon>Glomeromycotina</taxon>
        <taxon>Glomeromycetes</taxon>
        <taxon>Diversisporales</taxon>
        <taxon>Gigasporaceae</taxon>
        <taxon>Racocetra</taxon>
    </lineage>
</organism>
<evidence type="ECO:0000313" key="1">
    <source>
        <dbReference type="EMBL" id="CAG8826759.1"/>
    </source>
</evidence>
<accession>A0ACA9S4E5</accession>
<protein>
    <submittedName>
        <fullName evidence="1">21560_t:CDS:1</fullName>
    </submittedName>
</protein>
<reference evidence="1" key="1">
    <citation type="submission" date="2021-06" db="EMBL/GenBank/DDBJ databases">
        <authorList>
            <person name="Kallberg Y."/>
            <person name="Tangrot J."/>
            <person name="Rosling A."/>
        </authorList>
    </citation>
    <scope>NUCLEOTIDE SEQUENCE</scope>
    <source>
        <strain evidence="1">MA461A</strain>
    </source>
</reference>
<evidence type="ECO:0000313" key="2">
    <source>
        <dbReference type="Proteomes" id="UP000789920"/>
    </source>
</evidence>
<feature type="non-terminal residue" evidence="1">
    <location>
        <position position="1"/>
    </location>
</feature>
<dbReference type="Proteomes" id="UP000789920">
    <property type="component" value="Unassembled WGS sequence"/>
</dbReference>
<comment type="caution">
    <text evidence="1">The sequence shown here is derived from an EMBL/GenBank/DDBJ whole genome shotgun (WGS) entry which is preliminary data.</text>
</comment>
<feature type="non-terminal residue" evidence="1">
    <location>
        <position position="206"/>
    </location>
</feature>
<proteinExistence type="predicted"/>
<sequence length="206" mass="23597">KALEKLIAALEQAIKNKNKNEVESQSKKLQEFVNSQVDYKKLAYEKKRDEVQRLLDQAKNYSTQNSQNNEGFFRPNNPLMWVSGVAVVGIVAGAILIIRSRKRKAARNIAVSKREIKQPPITFRVKAKQEEPKIINLEVYLEKLTAQLSDGRELSIPIDWFAKWGVKGINANKLKNYEIKRGKNIYFPNIDEVLGMEVFIHGFDAP</sequence>
<keyword evidence="2" id="KW-1185">Reference proteome</keyword>
<dbReference type="EMBL" id="CAJVQC010092736">
    <property type="protein sequence ID" value="CAG8826759.1"/>
    <property type="molecule type" value="Genomic_DNA"/>
</dbReference>